<dbReference type="GO" id="GO:0005783">
    <property type="term" value="C:endoplasmic reticulum"/>
    <property type="evidence" value="ECO:0007669"/>
    <property type="project" value="InterPro"/>
</dbReference>
<keyword evidence="6" id="KW-0256">Endoplasmic reticulum</keyword>
<evidence type="ECO:0000256" key="8">
    <source>
        <dbReference type="ARBA" id="ARBA00023010"/>
    </source>
</evidence>
<evidence type="ECO:0000313" key="11">
    <source>
        <dbReference type="EMBL" id="ODV94913.1"/>
    </source>
</evidence>
<keyword evidence="12" id="KW-1185">Reference proteome</keyword>
<evidence type="ECO:0000256" key="3">
    <source>
        <dbReference type="ARBA" id="ARBA00015352"/>
    </source>
</evidence>
<evidence type="ECO:0000256" key="4">
    <source>
        <dbReference type="ARBA" id="ARBA00022448"/>
    </source>
</evidence>
<keyword evidence="7" id="KW-0653">Protein transport</keyword>
<dbReference type="GO" id="GO:0000774">
    <property type="term" value="F:adenyl-nucleotide exchange factor activity"/>
    <property type="evidence" value="ECO:0007669"/>
    <property type="project" value="InterPro"/>
</dbReference>
<dbReference type="AlphaFoldDB" id="A0A1E4TT10"/>
<evidence type="ECO:0000256" key="10">
    <source>
        <dbReference type="SAM" id="SignalP"/>
    </source>
</evidence>
<evidence type="ECO:0000313" key="12">
    <source>
        <dbReference type="Proteomes" id="UP000094236"/>
    </source>
</evidence>
<reference evidence="12" key="1">
    <citation type="submission" date="2016-05" db="EMBL/GenBank/DDBJ databases">
        <title>Comparative genomics of biotechnologically important yeasts.</title>
        <authorList>
            <consortium name="DOE Joint Genome Institute"/>
            <person name="Riley R."/>
            <person name="Haridas S."/>
            <person name="Wolfe K.H."/>
            <person name="Lopes M.R."/>
            <person name="Hittinger C.T."/>
            <person name="Goker M."/>
            <person name="Salamov A."/>
            <person name="Wisecaver J."/>
            <person name="Long T.M."/>
            <person name="Aerts A.L."/>
            <person name="Barry K."/>
            <person name="Choi C."/>
            <person name="Clum A."/>
            <person name="Coughlan A.Y."/>
            <person name="Deshpande S."/>
            <person name="Douglass A.P."/>
            <person name="Hanson S.J."/>
            <person name="Klenk H.-P."/>
            <person name="Labutti K."/>
            <person name="Lapidus A."/>
            <person name="Lindquist E."/>
            <person name="Lipzen A."/>
            <person name="Meier-Kolthoff J.P."/>
            <person name="Ohm R.A."/>
            <person name="Otillar R.P."/>
            <person name="Pangilinan J."/>
            <person name="Peng Y."/>
            <person name="Rokas A."/>
            <person name="Rosa C.A."/>
            <person name="Scheuner C."/>
            <person name="Sibirny A.A."/>
            <person name="Slot J.C."/>
            <person name="Stielow J.B."/>
            <person name="Sun H."/>
            <person name="Kurtzman C.P."/>
            <person name="Blackwell M."/>
            <person name="Grigoriev I.V."/>
            <person name="Jeffries T.W."/>
        </authorList>
    </citation>
    <scope>NUCLEOTIDE SEQUENCE [LARGE SCALE GENOMIC DNA]</scope>
    <source>
        <strain evidence="12">NRRL Y-2460</strain>
    </source>
</reference>
<sequence>MKAIIIFSLLVAISVSTSSQYPIEDLICPDLNPDNCYPKIFKPSNEWQTIKEGQEIPAGLHIRVNVDTLLKEAKLIDNSENLEISSSENAAVVIVDQDQTQEQDIKDNNNQRKMGSYSHKPNSKIPLEEKNEFTESIDTLSNLLSLSPDSTFSKENIFTSLDTLIELSHDIDFGITLSTFKNFQTLLYLSGLSPIKSDLSRLTERLNEQEIFELKEKSLRIIGSTLRNNPIALANFLNNDQDQKPGVVVKNIFEKLKSNDNNIINNRMLSILDILTETQDGENYINLTDGKAKLLAQYIHFPKDSQLKILQILENMEQRRALNKRNEEQKNIKDLTEDEVTVKYSNFLKGMLSDDPNNSNFKQIFMNLVQLKKDKNKLVKVDSDFLNWLTDEIKRRKTDPVLVKMDNDDLKDKNSERFDQYMLKARHEVFGNPMGLRKALVDEL</sequence>
<feature type="chain" id="PRO_5009163338" description="Nucleotide exchange factor SIL1" evidence="10">
    <location>
        <begin position="20"/>
        <end position="444"/>
    </location>
</feature>
<keyword evidence="8" id="KW-0811">Translocation</keyword>
<accession>A0A1E4TT10</accession>
<evidence type="ECO:0000256" key="1">
    <source>
        <dbReference type="ARBA" id="ARBA00010588"/>
    </source>
</evidence>
<evidence type="ECO:0000256" key="6">
    <source>
        <dbReference type="ARBA" id="ARBA00022824"/>
    </source>
</evidence>
<comment type="similarity">
    <text evidence="1">Belongs to the SIL1 family.</text>
</comment>
<dbReference type="Proteomes" id="UP000094236">
    <property type="component" value="Unassembled WGS sequence"/>
</dbReference>
<keyword evidence="4" id="KW-0813">Transport</keyword>
<dbReference type="Pfam" id="PF16782">
    <property type="entry name" value="SIL1"/>
    <property type="match status" value="1"/>
</dbReference>
<feature type="region of interest" description="Disordered" evidence="9">
    <location>
        <begin position="101"/>
        <end position="124"/>
    </location>
</feature>
<feature type="signal peptide" evidence="10">
    <location>
        <begin position="1"/>
        <end position="19"/>
    </location>
</feature>
<dbReference type="OrthoDB" id="448649at2759"/>
<evidence type="ECO:0000256" key="7">
    <source>
        <dbReference type="ARBA" id="ARBA00022927"/>
    </source>
</evidence>
<gene>
    <name evidence="11" type="ORF">PACTADRAFT_50760</name>
</gene>
<evidence type="ECO:0000256" key="9">
    <source>
        <dbReference type="SAM" id="MobiDB-lite"/>
    </source>
</evidence>
<keyword evidence="5 10" id="KW-0732">Signal</keyword>
<name>A0A1E4TT10_PACTA</name>
<evidence type="ECO:0000256" key="2">
    <source>
        <dbReference type="ARBA" id="ARBA00011799"/>
    </source>
</evidence>
<proteinExistence type="inferred from homology"/>
<dbReference type="EMBL" id="KV454015">
    <property type="protein sequence ID" value="ODV94913.1"/>
    <property type="molecule type" value="Genomic_DNA"/>
</dbReference>
<dbReference type="Gene3D" id="1.25.10.10">
    <property type="entry name" value="Leucine-rich Repeat Variant"/>
    <property type="match status" value="1"/>
</dbReference>
<organism evidence="11 12">
    <name type="scientific">Pachysolen tannophilus NRRL Y-2460</name>
    <dbReference type="NCBI Taxonomy" id="669874"/>
    <lineage>
        <taxon>Eukaryota</taxon>
        <taxon>Fungi</taxon>
        <taxon>Dikarya</taxon>
        <taxon>Ascomycota</taxon>
        <taxon>Saccharomycotina</taxon>
        <taxon>Pichiomycetes</taxon>
        <taxon>Pachysolenaceae</taxon>
        <taxon>Pachysolen</taxon>
    </lineage>
</organism>
<evidence type="ECO:0000256" key="5">
    <source>
        <dbReference type="ARBA" id="ARBA00022729"/>
    </source>
</evidence>
<dbReference type="GO" id="GO:0015031">
    <property type="term" value="P:protein transport"/>
    <property type="evidence" value="ECO:0007669"/>
    <property type="project" value="UniProtKB-KW"/>
</dbReference>
<protein>
    <recommendedName>
        <fullName evidence="3">Nucleotide exchange factor SIL1</fullName>
    </recommendedName>
</protein>
<dbReference type="STRING" id="669874.A0A1E4TT10"/>
<dbReference type="InterPro" id="IPR011989">
    <property type="entry name" value="ARM-like"/>
</dbReference>
<dbReference type="InterPro" id="IPR031884">
    <property type="entry name" value="Sil1_fungi"/>
</dbReference>
<comment type="subunit">
    <text evidence="2">Interacts with KAR2.</text>
</comment>